<sequence length="64" mass="7082">MSLSLTARSRWLLMLVLLVTALFRPLPSRGESALAFDNRGLLTEAPMLERVTPAIVNIATRTET</sequence>
<dbReference type="Proteomes" id="UP000509322">
    <property type="component" value="Chromosome 2"/>
</dbReference>
<gene>
    <name evidence="1" type="ORF">HYQ43_18580</name>
</gene>
<evidence type="ECO:0000313" key="1">
    <source>
        <dbReference type="EMBL" id="QLH16108.1"/>
    </source>
</evidence>
<accession>A0A7H9BZ62</accession>
<proteinExistence type="predicted"/>
<dbReference type="AlphaFoldDB" id="A0A7H9BZ62"/>
<protein>
    <submittedName>
        <fullName evidence="1">Uncharacterized protein</fullName>
    </submittedName>
</protein>
<reference evidence="1 2" key="1">
    <citation type="submission" date="2020-07" db="EMBL/GenBank/DDBJ databases">
        <title>The complete genome of Paracoccus pantotrophus ACCC 10489.</title>
        <authorList>
            <person name="Si Y."/>
        </authorList>
    </citation>
    <scope>NUCLEOTIDE SEQUENCE [LARGE SCALE GENOMIC DNA]</scope>
    <source>
        <strain evidence="1 2">ACCC10489</strain>
    </source>
</reference>
<evidence type="ECO:0000313" key="2">
    <source>
        <dbReference type="Proteomes" id="UP000509322"/>
    </source>
</evidence>
<dbReference type="RefSeq" id="WP_152367792.1">
    <property type="nucleotide sequence ID" value="NZ_CP058690.1"/>
</dbReference>
<name>A0A7H9BZ62_PARPN</name>
<organism evidence="1 2">
    <name type="scientific">Paracoccus pantotrophus</name>
    <name type="common">Thiosphaera pantotropha</name>
    <dbReference type="NCBI Taxonomy" id="82367"/>
    <lineage>
        <taxon>Bacteria</taxon>
        <taxon>Pseudomonadati</taxon>
        <taxon>Pseudomonadota</taxon>
        <taxon>Alphaproteobacteria</taxon>
        <taxon>Rhodobacterales</taxon>
        <taxon>Paracoccaceae</taxon>
        <taxon>Paracoccus</taxon>
    </lineage>
</organism>
<dbReference type="EMBL" id="CP058690">
    <property type="protein sequence ID" value="QLH16108.1"/>
    <property type="molecule type" value="Genomic_DNA"/>
</dbReference>